<reference evidence="7 8" key="1">
    <citation type="journal article" date="2009" name="Stand. Genomic Sci.">
        <title>Complete genome sequence of Pirellula staleyi type strain (ATCC 27377).</title>
        <authorList>
            <person name="Clum A."/>
            <person name="Tindall B.J."/>
            <person name="Sikorski J."/>
            <person name="Ivanova N."/>
            <person name="Mavrommatis K."/>
            <person name="Lucas S."/>
            <person name="Glavina del Rio T."/>
            <person name="Nolan M."/>
            <person name="Chen F."/>
            <person name="Tice H."/>
            <person name="Pitluck S."/>
            <person name="Cheng J.F."/>
            <person name="Chertkov O."/>
            <person name="Brettin T."/>
            <person name="Han C."/>
            <person name="Detter J.C."/>
            <person name="Kuske C."/>
            <person name="Bruce D."/>
            <person name="Goodwin L."/>
            <person name="Ovchinikova G."/>
            <person name="Pati A."/>
            <person name="Mikhailova N."/>
            <person name="Chen A."/>
            <person name="Palaniappan K."/>
            <person name="Land M."/>
            <person name="Hauser L."/>
            <person name="Chang Y.J."/>
            <person name="Jeffries C.D."/>
            <person name="Chain P."/>
            <person name="Rohde M."/>
            <person name="Goker M."/>
            <person name="Bristow J."/>
            <person name="Eisen J.A."/>
            <person name="Markowitz V."/>
            <person name="Hugenholtz P."/>
            <person name="Kyrpides N.C."/>
            <person name="Klenk H.P."/>
            <person name="Lapidus A."/>
        </authorList>
    </citation>
    <scope>NUCLEOTIDE SEQUENCE [LARGE SCALE GENOMIC DNA]</scope>
    <source>
        <strain evidence="8">ATCC 27377 / DSM 6068 / ICPB 4128</strain>
    </source>
</reference>
<proteinExistence type="predicted"/>
<dbReference type="STRING" id="530564.Psta_1618"/>
<dbReference type="EMBL" id="CP001848">
    <property type="protein sequence ID" value="ADB16293.1"/>
    <property type="molecule type" value="Genomic_DNA"/>
</dbReference>
<dbReference type="AlphaFoldDB" id="D2QY79"/>
<dbReference type="InterPro" id="IPR036188">
    <property type="entry name" value="FAD/NAD-bd_sf"/>
</dbReference>
<dbReference type="PANTHER" id="PTHR43498:SF1">
    <property type="entry name" value="COB--COM HETERODISULFIDE REDUCTASE IRON-SULFUR SUBUNIT A"/>
    <property type="match status" value="1"/>
</dbReference>
<accession>D2QY79</accession>
<keyword evidence="5" id="KW-0411">Iron-sulfur</keyword>
<keyword evidence="4" id="KW-0408">Iron</keyword>
<evidence type="ECO:0000256" key="1">
    <source>
        <dbReference type="ARBA" id="ARBA00022485"/>
    </source>
</evidence>
<dbReference type="PANTHER" id="PTHR43498">
    <property type="entry name" value="FERREDOXIN:COB-COM HETERODISULFIDE REDUCTASE SUBUNIT A"/>
    <property type="match status" value="1"/>
</dbReference>
<evidence type="ECO:0000256" key="5">
    <source>
        <dbReference type="ARBA" id="ARBA00023014"/>
    </source>
</evidence>
<evidence type="ECO:0008006" key="9">
    <source>
        <dbReference type="Google" id="ProtNLM"/>
    </source>
</evidence>
<evidence type="ECO:0000256" key="4">
    <source>
        <dbReference type="ARBA" id="ARBA00023004"/>
    </source>
</evidence>
<dbReference type="Pfam" id="PF12831">
    <property type="entry name" value="FAD_oxidored"/>
    <property type="match status" value="1"/>
</dbReference>
<gene>
    <name evidence="7" type="ordered locus">Psta_1618</name>
</gene>
<keyword evidence="2" id="KW-0479">Metal-binding</keyword>
<dbReference type="GO" id="GO:0051539">
    <property type="term" value="F:4 iron, 4 sulfur cluster binding"/>
    <property type="evidence" value="ECO:0007669"/>
    <property type="project" value="UniProtKB-KW"/>
</dbReference>
<evidence type="ECO:0000313" key="8">
    <source>
        <dbReference type="Proteomes" id="UP000001887"/>
    </source>
</evidence>
<dbReference type="GO" id="GO:0046872">
    <property type="term" value="F:metal ion binding"/>
    <property type="evidence" value="ECO:0007669"/>
    <property type="project" value="UniProtKB-KW"/>
</dbReference>
<evidence type="ECO:0000256" key="3">
    <source>
        <dbReference type="ARBA" id="ARBA00023002"/>
    </source>
</evidence>
<protein>
    <recommendedName>
        <fullName evidence="9">FAD dependent oxidoreductase</fullName>
    </recommendedName>
</protein>
<keyword evidence="3" id="KW-0560">Oxidoreductase</keyword>
<keyword evidence="1" id="KW-0004">4Fe-4S</keyword>
<keyword evidence="6" id="KW-0732">Signal</keyword>
<dbReference type="HOGENOM" id="CLU_408656_0_0_0"/>
<keyword evidence="8" id="KW-1185">Reference proteome</keyword>
<dbReference type="eggNOG" id="COG2072">
    <property type="taxonomic scope" value="Bacteria"/>
</dbReference>
<evidence type="ECO:0000256" key="2">
    <source>
        <dbReference type="ARBA" id="ARBA00022723"/>
    </source>
</evidence>
<evidence type="ECO:0000313" key="7">
    <source>
        <dbReference type="EMBL" id="ADB16293.1"/>
    </source>
</evidence>
<dbReference type="SUPFAM" id="SSF51905">
    <property type="entry name" value="FAD/NAD(P)-binding domain"/>
    <property type="match status" value="1"/>
</dbReference>
<feature type="chain" id="PRO_5003035276" description="FAD dependent oxidoreductase" evidence="6">
    <location>
        <begin position="29"/>
        <end position="741"/>
    </location>
</feature>
<feature type="signal peptide" evidence="6">
    <location>
        <begin position="1"/>
        <end position="28"/>
    </location>
</feature>
<dbReference type="GO" id="GO:0016491">
    <property type="term" value="F:oxidoreductase activity"/>
    <property type="evidence" value="ECO:0007669"/>
    <property type="project" value="UniProtKB-KW"/>
</dbReference>
<dbReference type="KEGG" id="psl:Psta_1618"/>
<dbReference type="InterPro" id="IPR039650">
    <property type="entry name" value="HdrA-like"/>
</dbReference>
<organism evidence="7 8">
    <name type="scientific">Pirellula staleyi (strain ATCC 27377 / DSM 6068 / ICPB 4128)</name>
    <name type="common">Pirella staleyi</name>
    <dbReference type="NCBI Taxonomy" id="530564"/>
    <lineage>
        <taxon>Bacteria</taxon>
        <taxon>Pseudomonadati</taxon>
        <taxon>Planctomycetota</taxon>
        <taxon>Planctomycetia</taxon>
        <taxon>Pirellulales</taxon>
        <taxon>Pirellulaceae</taxon>
        <taxon>Pirellula</taxon>
    </lineage>
</organism>
<dbReference type="OrthoDB" id="223453at2"/>
<name>D2QY79_PIRSD</name>
<evidence type="ECO:0000256" key="6">
    <source>
        <dbReference type="SAM" id="SignalP"/>
    </source>
</evidence>
<sequence length="741" mass="82409" precursor="true">MPLRYRLSLAAAISLALFLVDLPRAISADDAPASQECELLIVGGNESAVAAAIEAARRGVSSIILVSDTNWLGGQFSSEGVGCVDEWTVYRGKRVNFPRSGIFLEIMRAIRAHNSATYGVATPGNAWCGSDTIEPAAAQAIFRNMLAPYLSAPPENESRGQITLLENMRVTAAQVVEGRVQHVDFVDATNRDKKLRIQARLTIDSSDFGDVIRTSGARYNAGPDLKSRFGEPSAPAGPFADDRNEMNPLSWCVVVRHSKEESIITPPDDYDVRKYASLAKTPSWVDSPMLEGIYAPGGWSIYTHRRLVDAKNNGFPQEKETVLLNWPVQDYPLFDFPQRVVDALESLEPGASKKNLVDMTHQQRAVVFEDAKRHALGMFYYLQTRDRDQKVPAERSFAHMKLVSDFGTTDQLPPKPYLRESLRLESLYMIREQDIRAEDRQPGWAKSMFHDALFGFQFNIDFHPTRRKFLGDDRRGPWEFIHTPNRNWHTDTDCAMLPLRSLVPVDVEGLLGTSKNIGVSSIVSSAVRVHGQMTLCGQVSGATAAICLQENLSPRQLAANPKKLRQLQVSLLRGNLGHPGVLIWPYFDLSSDDRHFEAANMLSVMGIWEPDAESLDFEGNRELSKQELATVMSRVRMRIKLPIDAAKLAATEIAPSISAKSGATWGDFAKQLESHGLVPSVGLLREPSQPLLRRELATILWARLVALEENLPDLAHYLEAESDVDSDGILDRDDPLPFARK</sequence>
<dbReference type="Proteomes" id="UP000001887">
    <property type="component" value="Chromosome"/>
</dbReference>